<dbReference type="GO" id="GO:0016787">
    <property type="term" value="F:hydrolase activity"/>
    <property type="evidence" value="ECO:0007669"/>
    <property type="project" value="UniProtKB-KW"/>
</dbReference>
<dbReference type="Pfam" id="PF01380">
    <property type="entry name" value="SIS"/>
    <property type="match status" value="2"/>
</dbReference>
<dbReference type="GO" id="GO:1901135">
    <property type="term" value="P:carbohydrate derivative metabolic process"/>
    <property type="evidence" value="ECO:0007669"/>
    <property type="project" value="InterPro"/>
</dbReference>
<feature type="domain" description="SIS" evidence="5">
    <location>
        <begin position="217"/>
        <end position="365"/>
    </location>
</feature>
<dbReference type="PROSITE" id="PS51464">
    <property type="entry name" value="SIS"/>
    <property type="match status" value="2"/>
</dbReference>
<dbReference type="InterPro" id="IPR001347">
    <property type="entry name" value="SIS_dom"/>
</dbReference>
<dbReference type="GO" id="GO:0016853">
    <property type="term" value="F:isomerase activity"/>
    <property type="evidence" value="ECO:0007669"/>
    <property type="project" value="UniProtKB-KW"/>
</dbReference>
<dbReference type="InterPro" id="IPR050303">
    <property type="entry name" value="GatZ_KbaZ_carbometab"/>
</dbReference>
<dbReference type="CDD" id="cd05010">
    <property type="entry name" value="SIS_AgaS_like"/>
    <property type="match status" value="1"/>
</dbReference>
<evidence type="ECO:0000256" key="4">
    <source>
        <dbReference type="ARBA" id="ARBA00029292"/>
    </source>
</evidence>
<protein>
    <submittedName>
        <fullName evidence="6">Sugar isomerase</fullName>
    </submittedName>
</protein>
<dbReference type="GO" id="GO:0005886">
    <property type="term" value="C:plasma membrane"/>
    <property type="evidence" value="ECO:0007669"/>
    <property type="project" value="TreeGrafter"/>
</dbReference>
<evidence type="ECO:0000313" key="7">
    <source>
        <dbReference type="Proteomes" id="UP000192721"/>
    </source>
</evidence>
<dbReference type="CDD" id="cd05008">
    <property type="entry name" value="SIS_GlmS_GlmD_1"/>
    <property type="match status" value="1"/>
</dbReference>
<keyword evidence="3" id="KW-0378">Hydrolase</keyword>
<name>A0A1W0CTP6_9NEIS</name>
<dbReference type="Gene3D" id="3.40.50.10490">
    <property type="entry name" value="Glucose-6-phosphate isomerase like protein, domain 1"/>
    <property type="match status" value="2"/>
</dbReference>
<dbReference type="GO" id="GO:0009401">
    <property type="term" value="P:phosphoenolpyruvate-dependent sugar phosphotransferase system"/>
    <property type="evidence" value="ECO:0007669"/>
    <property type="project" value="TreeGrafter"/>
</dbReference>
<evidence type="ECO:0000259" key="5">
    <source>
        <dbReference type="PROSITE" id="PS51464"/>
    </source>
</evidence>
<evidence type="ECO:0000256" key="1">
    <source>
        <dbReference type="ARBA" id="ARBA00007748"/>
    </source>
</evidence>
<gene>
    <name evidence="6" type="ORF">B0T45_13745</name>
</gene>
<evidence type="ECO:0000256" key="3">
    <source>
        <dbReference type="ARBA" id="ARBA00022801"/>
    </source>
</evidence>
<feature type="domain" description="SIS" evidence="5">
    <location>
        <begin position="47"/>
        <end position="199"/>
    </location>
</feature>
<dbReference type="GO" id="GO:0097367">
    <property type="term" value="F:carbohydrate derivative binding"/>
    <property type="evidence" value="ECO:0007669"/>
    <property type="project" value="InterPro"/>
</dbReference>
<dbReference type="EMBL" id="MUKV01000017">
    <property type="protein sequence ID" value="OQS38058.1"/>
    <property type="molecule type" value="Genomic_DNA"/>
</dbReference>
<keyword evidence="6" id="KW-0413">Isomerase</keyword>
<dbReference type="PANTHER" id="PTHR32502">
    <property type="entry name" value="N-ACETYLGALACTOSAMINE PERMEASE II COMPONENT-RELATED"/>
    <property type="match status" value="1"/>
</dbReference>
<dbReference type="SUPFAM" id="SSF53697">
    <property type="entry name" value="SIS domain"/>
    <property type="match status" value="1"/>
</dbReference>
<dbReference type="Proteomes" id="UP000192721">
    <property type="component" value="Unassembled WGS sequence"/>
</dbReference>
<evidence type="ECO:0000256" key="2">
    <source>
        <dbReference type="ARBA" id="ARBA00022737"/>
    </source>
</evidence>
<dbReference type="AlphaFoldDB" id="A0A1W0CTP6"/>
<dbReference type="InterPro" id="IPR035466">
    <property type="entry name" value="GlmS/AgaS_SIS"/>
</dbReference>
<dbReference type="InterPro" id="IPR035464">
    <property type="entry name" value="SIS_AgaS"/>
</dbReference>
<organism evidence="6 7">
    <name type="scientific">Chromobacterium haemolyticum</name>
    <dbReference type="NCBI Taxonomy" id="394935"/>
    <lineage>
        <taxon>Bacteria</taxon>
        <taxon>Pseudomonadati</taxon>
        <taxon>Pseudomonadota</taxon>
        <taxon>Betaproteobacteria</taxon>
        <taxon>Neisseriales</taxon>
        <taxon>Chromobacteriaceae</taxon>
        <taxon>Chromobacterium</taxon>
    </lineage>
</organism>
<sequence length="386" mass="42027">MILGHSREGLVKAGGLATAQEIDQQPLAWADTLDIVEAERPSISVFLAPLLAHPNLRIILTGAGSSAFVGETLAPYLSRHLGRQVESIATTDIVTSPASYFNAKRPTLLVSFARSGNSPESLAAIKLADSLQPSCRHLVLTCSEHGELYRGSLENPCALSVLMPPDSNDRGFAMTSSLSCMLLACLAILLPRRFNAVECLDMLQRGRHLIDALPRQLAGWAAAPPKRVVYLGSNELKGIAREGALKMLELSAGRIVALFDSAIGFRHGPKSVIDERTVVIQLISNQPHVRRYELDLLKELRRDARAEQVVALADRRDPVIDAGERLYLPPGREGDDMSLAFCYLPYLQYMAFEASLLLGISPDSPSPDGHVNRVVQGVTIYPYSEA</sequence>
<dbReference type="InterPro" id="IPR046348">
    <property type="entry name" value="SIS_dom_sf"/>
</dbReference>
<comment type="similarity">
    <text evidence="1">Belongs to the SIS family. AgaS subfamily.</text>
</comment>
<comment type="caution">
    <text evidence="6">The sequence shown here is derived from an EMBL/GenBank/DDBJ whole genome shotgun (WGS) entry which is preliminary data.</text>
</comment>
<evidence type="ECO:0000313" key="6">
    <source>
        <dbReference type="EMBL" id="OQS38058.1"/>
    </source>
</evidence>
<dbReference type="RefSeq" id="WP_081555860.1">
    <property type="nucleotide sequence ID" value="NZ_MUKV01000017.1"/>
</dbReference>
<proteinExistence type="inferred from homology"/>
<reference evidence="6 7" key="1">
    <citation type="submission" date="2017-02" db="EMBL/GenBank/DDBJ databases">
        <title>Chromobacterium haemolyticum H5244.</title>
        <authorList>
            <person name="Gulvik C.A."/>
        </authorList>
    </citation>
    <scope>NUCLEOTIDE SEQUENCE [LARGE SCALE GENOMIC DNA]</scope>
    <source>
        <strain evidence="6 7">H5244</strain>
    </source>
</reference>
<accession>A0A1W0CTP6</accession>
<comment type="catalytic activity">
    <reaction evidence="4">
        <text>D-galactosamine 6-phosphate + H2O = D-tagatopyranose 1-phosphate + NH4(+)</text>
        <dbReference type="Rhea" id="RHEA:47680"/>
        <dbReference type="ChEBI" id="CHEBI:15377"/>
        <dbReference type="ChEBI" id="CHEBI:28938"/>
        <dbReference type="ChEBI" id="CHEBI:71674"/>
        <dbReference type="ChEBI" id="CHEBI:138150"/>
    </reaction>
</comment>
<dbReference type="PANTHER" id="PTHR32502:SF3">
    <property type="entry name" value="D-GALACTOSAMINE-6-PHOSPHATE DEAMINASE AGAS-RELATED"/>
    <property type="match status" value="1"/>
</dbReference>
<keyword evidence="2" id="KW-0677">Repeat</keyword>